<comment type="caution">
    <text evidence="1">The sequence shown here is derived from an EMBL/GenBank/DDBJ whole genome shotgun (WGS) entry which is preliminary data.</text>
</comment>
<dbReference type="EMBL" id="JUIW01000007">
    <property type="protein sequence ID" value="RYJ42476.1"/>
    <property type="molecule type" value="Genomic_DNA"/>
</dbReference>
<dbReference type="InterPro" id="IPR008969">
    <property type="entry name" value="CarboxyPept-like_regulatory"/>
</dbReference>
<organism evidence="1 2">
    <name type="scientific">Flavobacterium beibuense</name>
    <dbReference type="NCBI Taxonomy" id="657326"/>
    <lineage>
        <taxon>Bacteria</taxon>
        <taxon>Pseudomonadati</taxon>
        <taxon>Bacteroidota</taxon>
        <taxon>Flavobacteriia</taxon>
        <taxon>Flavobacteriales</taxon>
        <taxon>Flavobacteriaceae</taxon>
        <taxon>Flavobacterium</taxon>
    </lineage>
</organism>
<dbReference type="Proteomes" id="UP000289775">
    <property type="component" value="Unassembled WGS sequence"/>
</dbReference>
<dbReference type="SUPFAM" id="SSF49464">
    <property type="entry name" value="Carboxypeptidase regulatory domain-like"/>
    <property type="match status" value="1"/>
</dbReference>
<evidence type="ECO:0000313" key="2">
    <source>
        <dbReference type="Proteomes" id="UP000289775"/>
    </source>
</evidence>
<dbReference type="Gene3D" id="2.60.40.1120">
    <property type="entry name" value="Carboxypeptidase-like, regulatory domain"/>
    <property type="match status" value="1"/>
</dbReference>
<sequence length="207" mass="22590">MTPVDKGRFCAACQKNVIDFTKASDREIANAIRNNKSLCGRFSSSQLERDLVVPKEKSTVWTAVAAGVLSFVTLGSYKASAQETVKTEQTDSKTDSIPQNDIPEKLIINGTVSDEWGPLPSANVIIKGTARGTQTDIEGNYSIEVQKGDILEFSFIGLESNSVNVINHSRINVTLIGGVSLSQGIIICKEKRSFFGRMFHSIGNIFR</sequence>
<protein>
    <submittedName>
        <fullName evidence="1">Putative TonB-dependent outer membrane exported protein</fullName>
    </submittedName>
</protein>
<evidence type="ECO:0000313" key="1">
    <source>
        <dbReference type="EMBL" id="RYJ42476.1"/>
    </source>
</evidence>
<reference evidence="1 2" key="1">
    <citation type="submission" date="2014-12" db="EMBL/GenBank/DDBJ databases">
        <title>Genome sequence of Flavobacterium beibuense RSKm HC5.</title>
        <authorList>
            <person name="Kim J.F."/>
            <person name="Song J.Y."/>
            <person name="Kwak M.-J."/>
            <person name="Lee S.-W."/>
        </authorList>
    </citation>
    <scope>NUCLEOTIDE SEQUENCE [LARGE SCALE GENOMIC DNA]</scope>
    <source>
        <strain evidence="1 2">RSKm HC5</strain>
    </source>
</reference>
<gene>
    <name evidence="1" type="ORF">NU09_2262</name>
</gene>
<name>A0A444WA04_9FLAO</name>
<dbReference type="AlphaFoldDB" id="A0A444WA04"/>
<accession>A0A444WA04</accession>
<dbReference type="Pfam" id="PF13715">
    <property type="entry name" value="CarbopepD_reg_2"/>
    <property type="match status" value="1"/>
</dbReference>
<proteinExistence type="predicted"/>
<keyword evidence="2" id="KW-1185">Reference proteome</keyword>